<evidence type="ECO:0000313" key="2">
    <source>
        <dbReference type="EMBL" id="BCN32794.1"/>
    </source>
</evidence>
<keyword evidence="3" id="KW-1185">Reference proteome</keyword>
<gene>
    <name evidence="2" type="ORF">bsdtb5_40890</name>
</gene>
<protein>
    <submittedName>
        <fullName evidence="2">Uncharacterized protein</fullName>
    </submittedName>
</protein>
<dbReference type="Proteomes" id="UP000595897">
    <property type="component" value="Chromosome"/>
</dbReference>
<name>A0A7R7IF44_9FIRM</name>
<dbReference type="AlphaFoldDB" id="A0A7R7IF44"/>
<sequence length="265" mass="30494">MGVNMYKNKNKDKLLPDHIMHVKKEFNKGVGKILTLVAVALVAILSIYELKYGITKEKGDEIDYGFKVDASSDINQLEKVNNSKKIVEDKVLDNVRTANNLGSIVSEKVDLSYYTNSKDIKSVYRIYDMNENHNGYLVQVLSEGENERLLIAVMFDNIGEKILSVKVLKGLNYIPKNHYSEIHDFCDQFNRIHAPIALKEEKSYLSKYAMTKEYSKNNIYKESFVNEIKGEKESSIIIVKGINNAYRFLKNIIILDSNREEHKKL</sequence>
<evidence type="ECO:0000256" key="1">
    <source>
        <dbReference type="SAM" id="Phobius"/>
    </source>
</evidence>
<keyword evidence="1" id="KW-0472">Membrane</keyword>
<organism evidence="2 3">
    <name type="scientific">Anaeromicropila herbilytica</name>
    <dbReference type="NCBI Taxonomy" id="2785025"/>
    <lineage>
        <taxon>Bacteria</taxon>
        <taxon>Bacillati</taxon>
        <taxon>Bacillota</taxon>
        <taxon>Clostridia</taxon>
        <taxon>Lachnospirales</taxon>
        <taxon>Lachnospiraceae</taxon>
        <taxon>Anaeromicropila</taxon>
    </lineage>
</organism>
<dbReference type="EMBL" id="AP024169">
    <property type="protein sequence ID" value="BCN32794.1"/>
    <property type="molecule type" value="Genomic_DNA"/>
</dbReference>
<evidence type="ECO:0000313" key="3">
    <source>
        <dbReference type="Proteomes" id="UP000595897"/>
    </source>
</evidence>
<keyword evidence="1" id="KW-0812">Transmembrane</keyword>
<keyword evidence="1" id="KW-1133">Transmembrane helix</keyword>
<proteinExistence type="predicted"/>
<accession>A0A7R7IF44</accession>
<feature type="transmembrane region" description="Helical" evidence="1">
    <location>
        <begin position="29"/>
        <end position="48"/>
    </location>
</feature>
<reference evidence="2 3" key="1">
    <citation type="submission" date="2020-11" db="EMBL/GenBank/DDBJ databases">
        <title>Draft genome sequencing of a Lachnospiraceae strain isolated from anoxic soil subjected to BSD treatment.</title>
        <authorList>
            <person name="Uek A."/>
            <person name="Tonouchi A."/>
        </authorList>
    </citation>
    <scope>NUCLEOTIDE SEQUENCE [LARGE SCALE GENOMIC DNA]</scope>
    <source>
        <strain evidence="2 3">TB5</strain>
    </source>
</reference>
<dbReference type="KEGG" id="ahb:bsdtb5_40890"/>